<dbReference type="Proteomes" id="UP001178508">
    <property type="component" value="Chromosome 14"/>
</dbReference>
<accession>A0AAV1GEM7</accession>
<organism evidence="1 2">
    <name type="scientific">Xyrichtys novacula</name>
    <name type="common">Pearly razorfish</name>
    <name type="synonym">Hemipteronotus novacula</name>
    <dbReference type="NCBI Taxonomy" id="13765"/>
    <lineage>
        <taxon>Eukaryota</taxon>
        <taxon>Metazoa</taxon>
        <taxon>Chordata</taxon>
        <taxon>Craniata</taxon>
        <taxon>Vertebrata</taxon>
        <taxon>Euteleostomi</taxon>
        <taxon>Actinopterygii</taxon>
        <taxon>Neopterygii</taxon>
        <taxon>Teleostei</taxon>
        <taxon>Neoteleostei</taxon>
        <taxon>Acanthomorphata</taxon>
        <taxon>Eupercaria</taxon>
        <taxon>Labriformes</taxon>
        <taxon>Labridae</taxon>
        <taxon>Xyrichtys</taxon>
    </lineage>
</organism>
<proteinExistence type="predicted"/>
<sequence>MAVLPGRGNAQSGLAVSPFTEAELYPSTDWEETFPSTLSLTAQCHNYTIVFTPQTVKNQLDMDLTGLFKAAVSHRFHFPLTAGVNI</sequence>
<protein>
    <submittedName>
        <fullName evidence="1">Uncharacterized protein</fullName>
    </submittedName>
</protein>
<evidence type="ECO:0000313" key="2">
    <source>
        <dbReference type="Proteomes" id="UP001178508"/>
    </source>
</evidence>
<dbReference type="AlphaFoldDB" id="A0AAV1GEM7"/>
<evidence type="ECO:0000313" key="1">
    <source>
        <dbReference type="EMBL" id="CAJ1071863.1"/>
    </source>
</evidence>
<name>A0AAV1GEM7_XYRNO</name>
<reference evidence="1" key="1">
    <citation type="submission" date="2023-08" db="EMBL/GenBank/DDBJ databases">
        <authorList>
            <person name="Alioto T."/>
            <person name="Alioto T."/>
            <person name="Gomez Garrido J."/>
        </authorList>
    </citation>
    <scope>NUCLEOTIDE SEQUENCE</scope>
</reference>
<gene>
    <name evidence="1" type="ORF">XNOV1_A030085</name>
</gene>
<dbReference type="EMBL" id="OY660877">
    <property type="protein sequence ID" value="CAJ1071863.1"/>
    <property type="molecule type" value="Genomic_DNA"/>
</dbReference>
<keyword evidence="2" id="KW-1185">Reference proteome</keyword>